<feature type="domain" description="Ubiquitin fusion degradation protein UFD1 N-terminal subdomain 1" evidence="3">
    <location>
        <begin position="13"/>
        <end position="107"/>
    </location>
</feature>
<feature type="domain" description="Ubiquitin fusion degradation protein UFD1 N-terminal subdomain 2" evidence="5">
    <location>
        <begin position="109"/>
        <end position="186"/>
    </location>
</feature>
<gene>
    <name evidence="6" type="ORF">CTI12_AA055130</name>
</gene>
<feature type="domain" description="F-box associated beta-propeller type 1" evidence="4">
    <location>
        <begin position="318"/>
        <end position="526"/>
    </location>
</feature>
<dbReference type="InterPro" id="IPR015915">
    <property type="entry name" value="Kelch-typ_b-propeller"/>
</dbReference>
<dbReference type="SUPFAM" id="SSF117281">
    <property type="entry name" value="Kelch motif"/>
    <property type="match status" value="1"/>
</dbReference>
<dbReference type="InterPro" id="IPR055417">
    <property type="entry name" value="UFD1_N1"/>
</dbReference>
<dbReference type="GO" id="GO:0034098">
    <property type="term" value="C:VCP-NPL4-UFD1 AAA ATPase complex"/>
    <property type="evidence" value="ECO:0007669"/>
    <property type="project" value="TreeGrafter"/>
</dbReference>
<evidence type="ECO:0000259" key="4">
    <source>
        <dbReference type="Pfam" id="PF07734"/>
    </source>
</evidence>
<comment type="caution">
    <text evidence="6">The sequence shown here is derived from an EMBL/GenBank/DDBJ whole genome shotgun (WGS) entry which is preliminary data.</text>
</comment>
<dbReference type="Proteomes" id="UP000245207">
    <property type="component" value="Unassembled WGS sequence"/>
</dbReference>
<dbReference type="Gene3D" id="3.10.330.10">
    <property type="match status" value="1"/>
</dbReference>
<dbReference type="PANTHER" id="PTHR12555:SF21">
    <property type="entry name" value="UBIQUITIN FUSION DEGRADATION PROTEIN 1 HOMOLOG"/>
    <property type="match status" value="1"/>
</dbReference>
<evidence type="ECO:0000256" key="1">
    <source>
        <dbReference type="ARBA" id="ARBA00006043"/>
    </source>
</evidence>
<organism evidence="6 7">
    <name type="scientific">Artemisia annua</name>
    <name type="common">Sweet wormwood</name>
    <dbReference type="NCBI Taxonomy" id="35608"/>
    <lineage>
        <taxon>Eukaryota</taxon>
        <taxon>Viridiplantae</taxon>
        <taxon>Streptophyta</taxon>
        <taxon>Embryophyta</taxon>
        <taxon>Tracheophyta</taxon>
        <taxon>Spermatophyta</taxon>
        <taxon>Magnoliopsida</taxon>
        <taxon>eudicotyledons</taxon>
        <taxon>Gunneridae</taxon>
        <taxon>Pentapetalae</taxon>
        <taxon>asterids</taxon>
        <taxon>campanulids</taxon>
        <taxon>Asterales</taxon>
        <taxon>Asteraceae</taxon>
        <taxon>Asteroideae</taxon>
        <taxon>Anthemideae</taxon>
        <taxon>Artemisiinae</taxon>
        <taxon>Artemisia</taxon>
    </lineage>
</organism>
<dbReference type="Pfam" id="PF03152">
    <property type="entry name" value="UFD1_N1"/>
    <property type="match status" value="1"/>
</dbReference>
<dbReference type="Gene3D" id="2.40.40.50">
    <property type="entry name" value="Ubiquitin fusion degradation protein UFD1, N-terminal domain"/>
    <property type="match status" value="1"/>
</dbReference>
<dbReference type="NCBIfam" id="TIGR01640">
    <property type="entry name" value="F_box_assoc_1"/>
    <property type="match status" value="1"/>
</dbReference>
<dbReference type="InterPro" id="IPR042299">
    <property type="entry name" value="Ufd1-like_Nn"/>
</dbReference>
<comment type="similarity">
    <text evidence="1">Belongs to the UFD1 family.</text>
</comment>
<dbReference type="OrthoDB" id="422728at2759"/>
<dbReference type="PANTHER" id="PTHR12555">
    <property type="entry name" value="UBIQUITIN FUSION DEGRADATON PROTEIN 1"/>
    <property type="match status" value="1"/>
</dbReference>
<dbReference type="EMBL" id="PKPP01000278">
    <property type="protein sequence ID" value="PWA94913.1"/>
    <property type="molecule type" value="Genomic_DNA"/>
</dbReference>
<dbReference type="AlphaFoldDB" id="A0A2U1QA99"/>
<name>A0A2U1QA99_ARTAN</name>
<dbReference type="InterPro" id="IPR006527">
    <property type="entry name" value="F-box-assoc_dom_typ1"/>
</dbReference>
<dbReference type="STRING" id="35608.A0A2U1QA99"/>
<proteinExistence type="inferred from homology"/>
<accession>A0A2U1QA99</accession>
<keyword evidence="2" id="KW-0833">Ubl conjugation pathway</keyword>
<protein>
    <submittedName>
        <fullName evidence="6">Ubiquitin fusion degradation protein UFD1</fullName>
    </submittedName>
</protein>
<reference evidence="6 7" key="1">
    <citation type="journal article" date="2018" name="Mol. Plant">
        <title>The genome of Artemisia annua provides insight into the evolution of Asteraceae family and artemisinin biosynthesis.</title>
        <authorList>
            <person name="Shen Q."/>
            <person name="Zhang L."/>
            <person name="Liao Z."/>
            <person name="Wang S."/>
            <person name="Yan T."/>
            <person name="Shi P."/>
            <person name="Liu M."/>
            <person name="Fu X."/>
            <person name="Pan Q."/>
            <person name="Wang Y."/>
            <person name="Lv Z."/>
            <person name="Lu X."/>
            <person name="Zhang F."/>
            <person name="Jiang W."/>
            <person name="Ma Y."/>
            <person name="Chen M."/>
            <person name="Hao X."/>
            <person name="Li L."/>
            <person name="Tang Y."/>
            <person name="Lv G."/>
            <person name="Zhou Y."/>
            <person name="Sun X."/>
            <person name="Brodelius P.E."/>
            <person name="Rose J.K.C."/>
            <person name="Tang K."/>
        </authorList>
    </citation>
    <scope>NUCLEOTIDE SEQUENCE [LARGE SCALE GENOMIC DNA]</scope>
    <source>
        <strain evidence="7">cv. Huhao1</strain>
        <tissue evidence="6">Leaf</tissue>
    </source>
</reference>
<dbReference type="Pfam" id="PF07734">
    <property type="entry name" value="FBA_1"/>
    <property type="match status" value="1"/>
</dbReference>
<sequence>MEYDDQSTDNDTQSYMCFPLSQIEKSHLEAGNNIIMPASALSSSSQKLVCRMTFRIAKSNDTSTLHYHCGVAEFTADDGFAFLPTWMMKKLNIREGDLVNVKNTSLPEGNYIKVQPHTTEFITNLSDPISVLKKALRDHVACLISGDSVVVNHKENEYLIHIVETKPSGAISLFENDNYEVEFAKPLDYYKQPKPRRFPHQGSGEILEEDDTIYQPVKKKLRLTLSSVANKQQTKVKPFTGQSKLPDNIIRKILLVAPKFHAIVDSEPCGGDVVKLDYPFECQKKGVRYIRVIGTFSGIVVLVVNNRKNVEGMPKKLTSRIILYNPLTHESEILPDPYSPFYEDNIHKYGFGYGATKDDLKIVRFRGLTEPDNNWNICDVFNLKERSWSTSEILIKDANFWGDDVGTFLNGSLYWFALNKIVALNVNEMVISEIHLPFKGIKAGTHLGTLHGCLWMITKTDRPFRFNMWVMKTEQGVKISWSESRSLILHLEYKYCGFLILNLMDDGRILMMGGNNELIICDTSKDTYKVLSGGLSNADSINLNAIEYEESLLSPSII</sequence>
<dbReference type="InterPro" id="IPR017451">
    <property type="entry name" value="F-box-assoc_interact_dom"/>
</dbReference>
<evidence type="ECO:0000313" key="7">
    <source>
        <dbReference type="Proteomes" id="UP000245207"/>
    </source>
</evidence>
<evidence type="ECO:0000259" key="5">
    <source>
        <dbReference type="Pfam" id="PF24842"/>
    </source>
</evidence>
<dbReference type="InterPro" id="IPR004854">
    <property type="entry name" value="Ufd1-like"/>
</dbReference>
<dbReference type="GO" id="GO:0031593">
    <property type="term" value="F:polyubiquitin modification-dependent protein binding"/>
    <property type="evidence" value="ECO:0007669"/>
    <property type="project" value="TreeGrafter"/>
</dbReference>
<evidence type="ECO:0000259" key="3">
    <source>
        <dbReference type="Pfam" id="PF03152"/>
    </source>
</evidence>
<dbReference type="Pfam" id="PF24842">
    <property type="entry name" value="UFD1_N2"/>
    <property type="match status" value="1"/>
</dbReference>
<dbReference type="GO" id="GO:0006511">
    <property type="term" value="P:ubiquitin-dependent protein catabolic process"/>
    <property type="evidence" value="ECO:0007669"/>
    <property type="project" value="InterPro"/>
</dbReference>
<evidence type="ECO:0000313" key="6">
    <source>
        <dbReference type="EMBL" id="PWA94913.1"/>
    </source>
</evidence>
<keyword evidence="7" id="KW-1185">Reference proteome</keyword>
<dbReference type="GO" id="GO:0036503">
    <property type="term" value="P:ERAD pathway"/>
    <property type="evidence" value="ECO:0007669"/>
    <property type="project" value="TreeGrafter"/>
</dbReference>
<evidence type="ECO:0000256" key="2">
    <source>
        <dbReference type="ARBA" id="ARBA00022786"/>
    </source>
</evidence>
<dbReference type="InterPro" id="IPR055418">
    <property type="entry name" value="UFD1_N2"/>
</dbReference>